<feature type="chain" id="PRO_5035250595" description="Phytanoyl-CoA dioxygenase" evidence="1">
    <location>
        <begin position="29"/>
        <end position="305"/>
    </location>
</feature>
<comment type="caution">
    <text evidence="2">The sequence shown here is derived from an EMBL/GenBank/DDBJ whole genome shotgun (WGS) entry which is preliminary data.</text>
</comment>
<dbReference type="EMBL" id="CAKKNE010000003">
    <property type="protein sequence ID" value="CAH0370413.1"/>
    <property type="molecule type" value="Genomic_DNA"/>
</dbReference>
<sequence length="305" mass="31635">MILGRVHTSGVMAAATVLLVALVAPGSAMAPAATATLREPGSLADRGIAATRWAAHAKAAQTTLAPLRRLLNEIGETPSLRAGRTGSGARRVYLAGKHHRPTFLGVQDAAIGASTEVPNRWWYAADARTLALFRPLAGLVRGPLDALPPRGARCGSASSGPPTLTSACFIVVASAVAPAASLWHLDWGACARRGAAFTALTPLSGPQMTSERCAAHGLEYEPWDAAPGDLARVYDYARGDAVVFDGRLPHRTAPFTAKALAQVSGGRRLIVSLSFAARGGGATERAAQIRVLEGQTGGYYELDGA</sequence>
<evidence type="ECO:0008006" key="4">
    <source>
        <dbReference type="Google" id="ProtNLM"/>
    </source>
</evidence>
<accession>A0A8J2SHH8</accession>
<evidence type="ECO:0000256" key="1">
    <source>
        <dbReference type="SAM" id="SignalP"/>
    </source>
</evidence>
<organism evidence="2 3">
    <name type="scientific">Pelagomonas calceolata</name>
    <dbReference type="NCBI Taxonomy" id="35677"/>
    <lineage>
        <taxon>Eukaryota</taxon>
        <taxon>Sar</taxon>
        <taxon>Stramenopiles</taxon>
        <taxon>Ochrophyta</taxon>
        <taxon>Pelagophyceae</taxon>
        <taxon>Pelagomonadales</taxon>
        <taxon>Pelagomonadaceae</taxon>
        <taxon>Pelagomonas</taxon>
    </lineage>
</organism>
<protein>
    <recommendedName>
        <fullName evidence="4">Phytanoyl-CoA dioxygenase</fullName>
    </recommendedName>
</protein>
<keyword evidence="3" id="KW-1185">Reference proteome</keyword>
<dbReference type="OrthoDB" id="10675844at2759"/>
<gene>
    <name evidence="2" type="ORF">PECAL_3P02970</name>
</gene>
<proteinExistence type="predicted"/>
<dbReference type="AlphaFoldDB" id="A0A8J2SHH8"/>
<evidence type="ECO:0000313" key="3">
    <source>
        <dbReference type="Proteomes" id="UP000789595"/>
    </source>
</evidence>
<feature type="signal peptide" evidence="1">
    <location>
        <begin position="1"/>
        <end position="28"/>
    </location>
</feature>
<evidence type="ECO:0000313" key="2">
    <source>
        <dbReference type="EMBL" id="CAH0370413.1"/>
    </source>
</evidence>
<reference evidence="2" key="1">
    <citation type="submission" date="2021-11" db="EMBL/GenBank/DDBJ databases">
        <authorList>
            <consortium name="Genoscope - CEA"/>
            <person name="William W."/>
        </authorList>
    </citation>
    <scope>NUCLEOTIDE SEQUENCE</scope>
</reference>
<name>A0A8J2SHH8_9STRA</name>
<dbReference type="Proteomes" id="UP000789595">
    <property type="component" value="Unassembled WGS sequence"/>
</dbReference>
<keyword evidence="1" id="KW-0732">Signal</keyword>